<name>A0AA86N8T8_9EUKA</name>
<dbReference type="InterPro" id="IPR052364">
    <property type="entry name" value="Rubrerythrin"/>
</dbReference>
<evidence type="ECO:0000256" key="1">
    <source>
        <dbReference type="ARBA" id="ARBA00001965"/>
    </source>
</evidence>
<dbReference type="EMBL" id="CAXDID020000715">
    <property type="protein sequence ID" value="CAL6111674.1"/>
    <property type="molecule type" value="Genomic_DNA"/>
</dbReference>
<dbReference type="GO" id="GO:0016491">
    <property type="term" value="F:oxidoreductase activity"/>
    <property type="evidence" value="ECO:0007669"/>
    <property type="project" value="InterPro"/>
</dbReference>
<dbReference type="CDD" id="cd01041">
    <property type="entry name" value="Rubrerythrin"/>
    <property type="match status" value="1"/>
</dbReference>
<keyword evidence="5" id="KW-1185">Reference proteome</keyword>
<dbReference type="Gene3D" id="1.20.1260.10">
    <property type="match status" value="1"/>
</dbReference>
<dbReference type="AlphaFoldDB" id="A0AA86N8T8"/>
<evidence type="ECO:0000259" key="2">
    <source>
        <dbReference type="PROSITE" id="PS50905"/>
    </source>
</evidence>
<dbReference type="Pfam" id="PF02915">
    <property type="entry name" value="Rubrerythrin"/>
    <property type="match status" value="1"/>
</dbReference>
<comment type="cofactor">
    <cofactor evidence="1">
        <name>Fe(3+)</name>
        <dbReference type="ChEBI" id="CHEBI:29034"/>
    </cofactor>
</comment>
<sequence length="195" mass="21986">MSKPLAGTQTEKFLLVSFMGESAGVQLYKLYANQARKEGYNYLANIFEDTASMEQAHAVRLFSFLEGNTIDLQHKFMLSKVQTTIENVRSASIGESREAEFGYPHLAKVAAEEGFPRISKTFLDLAKIEALHALRFKNVLKLLENEAVYEMSEDTEWICMKCGFVHKGSKALKGCPVCLEVNSFMPLDYNFYAAK</sequence>
<gene>
    <name evidence="3" type="ORF">HINF_LOCUS2451</name>
    <name evidence="4" type="ORF">HINF_LOCUS76546</name>
</gene>
<dbReference type="EMBL" id="CATOUU010000058">
    <property type="protein sequence ID" value="CAI9914806.1"/>
    <property type="molecule type" value="Genomic_DNA"/>
</dbReference>
<dbReference type="InterPro" id="IPR003251">
    <property type="entry name" value="Rr_diiron-bd_dom"/>
</dbReference>
<accession>A0AA86N8T8</accession>
<comment type="caution">
    <text evidence="3">The sequence shown here is derived from an EMBL/GenBank/DDBJ whole genome shotgun (WGS) entry which is preliminary data.</text>
</comment>
<evidence type="ECO:0000313" key="3">
    <source>
        <dbReference type="EMBL" id="CAI9914806.1"/>
    </source>
</evidence>
<evidence type="ECO:0000313" key="5">
    <source>
        <dbReference type="Proteomes" id="UP001642409"/>
    </source>
</evidence>
<dbReference type="GO" id="GO:0046872">
    <property type="term" value="F:metal ion binding"/>
    <property type="evidence" value="ECO:0007669"/>
    <property type="project" value="InterPro"/>
</dbReference>
<evidence type="ECO:0000313" key="4">
    <source>
        <dbReference type="EMBL" id="CAL6111674.1"/>
    </source>
</evidence>
<dbReference type="InterPro" id="IPR009040">
    <property type="entry name" value="Ferritin-like_diiron"/>
</dbReference>
<dbReference type="Proteomes" id="UP001642409">
    <property type="component" value="Unassembled WGS sequence"/>
</dbReference>
<dbReference type="PROSITE" id="PS50905">
    <property type="entry name" value="FERRITIN_LIKE"/>
    <property type="match status" value="1"/>
</dbReference>
<dbReference type="InterPro" id="IPR012347">
    <property type="entry name" value="Ferritin-like"/>
</dbReference>
<reference evidence="3" key="1">
    <citation type="submission" date="2023-06" db="EMBL/GenBank/DDBJ databases">
        <authorList>
            <person name="Kurt Z."/>
        </authorList>
    </citation>
    <scope>NUCLEOTIDE SEQUENCE</scope>
</reference>
<dbReference type="InterPro" id="IPR009078">
    <property type="entry name" value="Ferritin-like_SF"/>
</dbReference>
<organism evidence="3">
    <name type="scientific">Hexamita inflata</name>
    <dbReference type="NCBI Taxonomy" id="28002"/>
    <lineage>
        <taxon>Eukaryota</taxon>
        <taxon>Metamonada</taxon>
        <taxon>Diplomonadida</taxon>
        <taxon>Hexamitidae</taxon>
        <taxon>Hexamitinae</taxon>
        <taxon>Hexamita</taxon>
    </lineage>
</organism>
<protein>
    <submittedName>
        <fullName evidence="3">Rubrerythrin 1</fullName>
    </submittedName>
    <submittedName>
        <fullName evidence="4">Rubrerythrin_1</fullName>
    </submittedName>
</protein>
<feature type="domain" description="Ferritin-like diiron" evidence="2">
    <location>
        <begin position="4"/>
        <end position="147"/>
    </location>
</feature>
<proteinExistence type="predicted"/>
<dbReference type="SUPFAM" id="SSF47240">
    <property type="entry name" value="Ferritin-like"/>
    <property type="match status" value="1"/>
</dbReference>
<dbReference type="PANTHER" id="PTHR43865:SF1">
    <property type="entry name" value="RUBRERYTHRIN-RELATED"/>
    <property type="match status" value="1"/>
</dbReference>
<dbReference type="PANTHER" id="PTHR43865">
    <property type="entry name" value="RUBRERYTHRIN-RELATED"/>
    <property type="match status" value="1"/>
</dbReference>
<dbReference type="Gene3D" id="2.20.28.10">
    <property type="match status" value="1"/>
</dbReference>
<reference evidence="4 5" key="2">
    <citation type="submission" date="2024-07" db="EMBL/GenBank/DDBJ databases">
        <authorList>
            <person name="Akdeniz Z."/>
        </authorList>
    </citation>
    <scope>NUCLEOTIDE SEQUENCE [LARGE SCALE GENOMIC DNA]</scope>
</reference>
<dbReference type="SUPFAM" id="SSF57802">
    <property type="entry name" value="Rubredoxin-like"/>
    <property type="match status" value="1"/>
</dbReference>